<dbReference type="Proteomes" id="UP000887566">
    <property type="component" value="Unplaced"/>
</dbReference>
<evidence type="ECO:0000313" key="1">
    <source>
        <dbReference type="Proteomes" id="UP000887566"/>
    </source>
</evidence>
<proteinExistence type="predicted"/>
<dbReference type="WBParaSite" id="PSAMB.scaffold13738size2141.g35648.t1">
    <property type="protein sequence ID" value="PSAMB.scaffold13738size2141.g35648.t1"/>
    <property type="gene ID" value="PSAMB.scaffold13738size2141.g35648"/>
</dbReference>
<evidence type="ECO:0000313" key="2">
    <source>
        <dbReference type="WBParaSite" id="PSAMB.scaffold13738size2141.g35648.t1"/>
    </source>
</evidence>
<sequence length="76" mass="8212">MFLISKIVRGRRLMHELEHEEATAAAAAAAAASSLSVQLPRKKSSGASDRRISRRLSSIEVASTDASAFTTRQSIR</sequence>
<protein>
    <submittedName>
        <fullName evidence="2">Uncharacterized protein</fullName>
    </submittedName>
</protein>
<organism evidence="1 2">
    <name type="scientific">Plectus sambesii</name>
    <dbReference type="NCBI Taxonomy" id="2011161"/>
    <lineage>
        <taxon>Eukaryota</taxon>
        <taxon>Metazoa</taxon>
        <taxon>Ecdysozoa</taxon>
        <taxon>Nematoda</taxon>
        <taxon>Chromadorea</taxon>
        <taxon>Plectida</taxon>
        <taxon>Plectina</taxon>
        <taxon>Plectoidea</taxon>
        <taxon>Plectidae</taxon>
        <taxon>Plectus</taxon>
    </lineage>
</organism>
<keyword evidence="1" id="KW-1185">Reference proteome</keyword>
<dbReference type="AlphaFoldDB" id="A0A914V137"/>
<reference evidence="2" key="1">
    <citation type="submission" date="2022-11" db="UniProtKB">
        <authorList>
            <consortium name="WormBaseParasite"/>
        </authorList>
    </citation>
    <scope>IDENTIFICATION</scope>
</reference>
<accession>A0A914V137</accession>
<name>A0A914V137_9BILA</name>